<dbReference type="GO" id="GO:0008757">
    <property type="term" value="F:S-adenosylmethionine-dependent methyltransferase activity"/>
    <property type="evidence" value="ECO:0007669"/>
    <property type="project" value="InterPro"/>
</dbReference>
<dbReference type="InterPro" id="IPR029063">
    <property type="entry name" value="SAM-dependent_MTases_sf"/>
</dbReference>
<dbReference type="Pfam" id="PF08241">
    <property type="entry name" value="Methyltransf_11"/>
    <property type="match status" value="1"/>
</dbReference>
<dbReference type="EMBL" id="UINC01020712">
    <property type="protein sequence ID" value="SVA86722.1"/>
    <property type="molecule type" value="Genomic_DNA"/>
</dbReference>
<sequence>MHPTQLMPSHESIPPHRRIAAVLDHLGIGRAHFAAGIGSELLGLLEPPEDRVASLTLINPNRLETGPLARLGERLSVVTGNDGLPSNVVREGAPALPDARLVRFAPYYTTTWSDVVREHTDAVIDTLLIRTDDNTATVIPHGDASGEREGIRFYATGSGPALVLLPLLLAPSQWRSALDELARTFRVILLGGAHLGMVAMLESRGSEPGYLRAVDDLFDELDPTPGEKILEIGCGTGVLSRWIAHRTGRQNPLIATDLNPYFLSEAGPLAARGDLDSLTFVQADAEQMPLADGSVDIVFCATLLEECDADRTLMEMVRVTRPGGRVGAIVRATDMDNVCTVPVESSILKRVQAPYQSVGEKGCADAGLYRRFAAQGLEDLRFFPHQLTLCDPHGAAWAYREPYFLAQFNANETRAW</sequence>
<proteinExistence type="predicted"/>
<name>A0A381ZCZ3_9ZZZZ</name>
<evidence type="ECO:0000259" key="1">
    <source>
        <dbReference type="Pfam" id="PF08241"/>
    </source>
</evidence>
<dbReference type="CDD" id="cd02440">
    <property type="entry name" value="AdoMet_MTases"/>
    <property type="match status" value="1"/>
</dbReference>
<feature type="non-terminal residue" evidence="2">
    <location>
        <position position="416"/>
    </location>
</feature>
<reference evidence="2" key="1">
    <citation type="submission" date="2018-05" db="EMBL/GenBank/DDBJ databases">
        <authorList>
            <person name="Lanie J.A."/>
            <person name="Ng W.-L."/>
            <person name="Kazmierczak K.M."/>
            <person name="Andrzejewski T.M."/>
            <person name="Davidsen T.M."/>
            <person name="Wayne K.J."/>
            <person name="Tettelin H."/>
            <person name="Glass J.I."/>
            <person name="Rusch D."/>
            <person name="Podicherti R."/>
            <person name="Tsui H.-C.T."/>
            <person name="Winkler M.E."/>
        </authorList>
    </citation>
    <scope>NUCLEOTIDE SEQUENCE</scope>
</reference>
<dbReference type="InterPro" id="IPR050508">
    <property type="entry name" value="Methyltransf_Superfamily"/>
</dbReference>
<dbReference type="AlphaFoldDB" id="A0A381ZCZ3"/>
<dbReference type="Gene3D" id="3.40.50.150">
    <property type="entry name" value="Vaccinia Virus protein VP39"/>
    <property type="match status" value="1"/>
</dbReference>
<accession>A0A381ZCZ3</accession>
<dbReference type="PANTHER" id="PTHR42912">
    <property type="entry name" value="METHYLTRANSFERASE"/>
    <property type="match status" value="1"/>
</dbReference>
<dbReference type="SUPFAM" id="SSF53335">
    <property type="entry name" value="S-adenosyl-L-methionine-dependent methyltransferases"/>
    <property type="match status" value="1"/>
</dbReference>
<evidence type="ECO:0000313" key="2">
    <source>
        <dbReference type="EMBL" id="SVA86722.1"/>
    </source>
</evidence>
<dbReference type="InterPro" id="IPR013216">
    <property type="entry name" value="Methyltransf_11"/>
</dbReference>
<gene>
    <name evidence="2" type="ORF">METZ01_LOCUS139576</name>
</gene>
<protein>
    <recommendedName>
        <fullName evidence="1">Methyltransferase type 11 domain-containing protein</fullName>
    </recommendedName>
</protein>
<feature type="domain" description="Methyltransferase type 11" evidence="1">
    <location>
        <begin position="230"/>
        <end position="326"/>
    </location>
</feature>
<organism evidence="2">
    <name type="scientific">marine metagenome</name>
    <dbReference type="NCBI Taxonomy" id="408172"/>
    <lineage>
        <taxon>unclassified sequences</taxon>
        <taxon>metagenomes</taxon>
        <taxon>ecological metagenomes</taxon>
    </lineage>
</organism>